<comment type="caution">
    <text evidence="2">The sequence shown here is derived from an EMBL/GenBank/DDBJ whole genome shotgun (WGS) entry which is preliminary data.</text>
</comment>
<dbReference type="InterPro" id="IPR029058">
    <property type="entry name" value="AB_hydrolase_fold"/>
</dbReference>
<evidence type="ECO:0000259" key="1">
    <source>
        <dbReference type="Pfam" id="PF12697"/>
    </source>
</evidence>
<dbReference type="GO" id="GO:0016020">
    <property type="term" value="C:membrane"/>
    <property type="evidence" value="ECO:0007669"/>
    <property type="project" value="TreeGrafter"/>
</dbReference>
<keyword evidence="2" id="KW-0378">Hydrolase</keyword>
<dbReference type="AlphaFoldDB" id="A0A931GTM3"/>
<evidence type="ECO:0000313" key="3">
    <source>
        <dbReference type="Proteomes" id="UP000628448"/>
    </source>
</evidence>
<dbReference type="PANTHER" id="PTHR43798:SF33">
    <property type="entry name" value="HYDROLASE, PUTATIVE (AFU_ORTHOLOGUE AFUA_2G14860)-RELATED"/>
    <property type="match status" value="1"/>
</dbReference>
<gene>
    <name evidence="2" type="ORF">I5907_05690</name>
</gene>
<proteinExistence type="predicted"/>
<dbReference type="GO" id="GO:0046464">
    <property type="term" value="P:acylglycerol catabolic process"/>
    <property type="evidence" value="ECO:0007669"/>
    <property type="project" value="TreeGrafter"/>
</dbReference>
<reference evidence="2" key="1">
    <citation type="submission" date="2020-11" db="EMBL/GenBank/DDBJ databases">
        <title>Bacterial whole genome sequence for Panacibacter sp. DH6.</title>
        <authorList>
            <person name="Le V."/>
            <person name="Ko S."/>
            <person name="Ahn C.-Y."/>
            <person name="Oh H.-M."/>
        </authorList>
    </citation>
    <scope>NUCLEOTIDE SEQUENCE</scope>
    <source>
        <strain evidence="2">DH6</strain>
    </source>
</reference>
<keyword evidence="3" id="KW-1185">Reference proteome</keyword>
<dbReference type="PANTHER" id="PTHR43798">
    <property type="entry name" value="MONOACYLGLYCEROL LIPASE"/>
    <property type="match status" value="1"/>
</dbReference>
<accession>A0A931GTM3</accession>
<dbReference type="Gene3D" id="3.40.50.1820">
    <property type="entry name" value="alpha/beta hydrolase"/>
    <property type="match status" value="1"/>
</dbReference>
<dbReference type="InterPro" id="IPR050266">
    <property type="entry name" value="AB_hydrolase_sf"/>
</dbReference>
<name>A0A931GTM3_9BACT</name>
<dbReference type="Pfam" id="PF12697">
    <property type="entry name" value="Abhydrolase_6"/>
    <property type="match status" value="1"/>
</dbReference>
<dbReference type="InterPro" id="IPR000073">
    <property type="entry name" value="AB_hydrolase_1"/>
</dbReference>
<dbReference type="GO" id="GO:0047372">
    <property type="term" value="F:monoacylglycerol lipase activity"/>
    <property type="evidence" value="ECO:0007669"/>
    <property type="project" value="TreeGrafter"/>
</dbReference>
<dbReference type="RefSeq" id="WP_196989752.1">
    <property type="nucleotide sequence ID" value="NZ_JADWYR010000001.1"/>
</dbReference>
<dbReference type="Proteomes" id="UP000628448">
    <property type="component" value="Unassembled WGS sequence"/>
</dbReference>
<evidence type="ECO:0000313" key="2">
    <source>
        <dbReference type="EMBL" id="MBG9375716.1"/>
    </source>
</evidence>
<dbReference type="EMBL" id="JADWYR010000001">
    <property type="protein sequence ID" value="MBG9375716.1"/>
    <property type="molecule type" value="Genomic_DNA"/>
</dbReference>
<organism evidence="2 3">
    <name type="scientific">Panacibacter microcysteis</name>
    <dbReference type="NCBI Taxonomy" id="2793269"/>
    <lineage>
        <taxon>Bacteria</taxon>
        <taxon>Pseudomonadati</taxon>
        <taxon>Bacteroidota</taxon>
        <taxon>Chitinophagia</taxon>
        <taxon>Chitinophagales</taxon>
        <taxon>Chitinophagaceae</taxon>
        <taxon>Panacibacter</taxon>
    </lineage>
</organism>
<dbReference type="SUPFAM" id="SSF53474">
    <property type="entry name" value="alpha/beta-Hydrolases"/>
    <property type="match status" value="1"/>
</dbReference>
<protein>
    <submittedName>
        <fullName evidence="2">Alpha/beta hydrolase</fullName>
    </submittedName>
</protein>
<sequence>MLTRFISYKNSEICFHIYGTGSRVAVCFHGFGEDAATFEPLQHFIGDTYTFLCINLPYHACTVWNGGLTFTPQDLFAIIDLALAEGGITTTAGITLCGYSMGGRIALGLLQSNPEKINQAVLIAPDGLHTNFWYFMATQTAPGNWLFKVTMQNPAWFFALVNIGKAMGLLNKSIVKFVHYYLDDKAVRALLYKRWTTLRKFNPSKKRFREAVSAHTIHVHFIFGAHDRIILSKRAHPFATGLPMVKQTILPTGHSLLKEQHIKNIAAAFC</sequence>
<feature type="domain" description="AB hydrolase-1" evidence="1">
    <location>
        <begin position="26"/>
        <end position="267"/>
    </location>
</feature>